<dbReference type="Pfam" id="PF24883">
    <property type="entry name" value="NPHP3_N"/>
    <property type="match status" value="1"/>
</dbReference>
<keyword evidence="1" id="KW-0677">Repeat</keyword>
<dbReference type="InterPro" id="IPR027417">
    <property type="entry name" value="P-loop_NTPase"/>
</dbReference>
<sequence>NPTLFCYGDPGVGKTFISSLVIDTLCPLACRKNLRVFYLYCDYLNHKGRSATDLVAGLLRKVVTGLDKTPEAVSQEFENSKKHGDYQRRPLLRDLVNLLGTVLASFDRAFICIDALDEFPVLQRLELLCSLAMIVKRWPTIRLFLTGRPQIQREIELRLEGAQTMSTKSSVEEIKRYITHRLDRDPNPDEMNPGLAEEIKTTIPQKVSGMYVEVRCYVTEKFNSLT</sequence>
<protein>
    <recommendedName>
        <fullName evidence="2">Nephrocystin 3-like N-terminal domain-containing protein</fullName>
    </recommendedName>
</protein>
<evidence type="ECO:0000259" key="2">
    <source>
        <dbReference type="Pfam" id="PF24883"/>
    </source>
</evidence>
<dbReference type="PANTHER" id="PTHR10039">
    <property type="entry name" value="AMELOGENIN"/>
    <property type="match status" value="1"/>
</dbReference>
<proteinExistence type="predicted"/>
<evidence type="ECO:0000256" key="1">
    <source>
        <dbReference type="ARBA" id="ARBA00022737"/>
    </source>
</evidence>
<dbReference type="EMBL" id="ML120619">
    <property type="protein sequence ID" value="RPA89074.1"/>
    <property type="molecule type" value="Genomic_DNA"/>
</dbReference>
<feature type="non-terminal residue" evidence="3">
    <location>
        <position position="1"/>
    </location>
</feature>
<dbReference type="STRING" id="1336337.A0A3N4J5D4"/>
<keyword evidence="4" id="KW-1185">Reference proteome</keyword>
<accession>A0A3N4J5D4</accession>
<dbReference type="Gene3D" id="3.40.50.300">
    <property type="entry name" value="P-loop containing nucleotide triphosphate hydrolases"/>
    <property type="match status" value="1"/>
</dbReference>
<organism evidence="3 4">
    <name type="scientific">Choiromyces venosus 120613-1</name>
    <dbReference type="NCBI Taxonomy" id="1336337"/>
    <lineage>
        <taxon>Eukaryota</taxon>
        <taxon>Fungi</taxon>
        <taxon>Dikarya</taxon>
        <taxon>Ascomycota</taxon>
        <taxon>Pezizomycotina</taxon>
        <taxon>Pezizomycetes</taxon>
        <taxon>Pezizales</taxon>
        <taxon>Tuberaceae</taxon>
        <taxon>Choiromyces</taxon>
    </lineage>
</organism>
<dbReference type="SUPFAM" id="SSF52540">
    <property type="entry name" value="P-loop containing nucleoside triphosphate hydrolases"/>
    <property type="match status" value="1"/>
</dbReference>
<dbReference type="PANTHER" id="PTHR10039:SF15">
    <property type="entry name" value="NACHT DOMAIN-CONTAINING PROTEIN"/>
    <property type="match status" value="1"/>
</dbReference>
<dbReference type="Proteomes" id="UP000276215">
    <property type="component" value="Unassembled WGS sequence"/>
</dbReference>
<evidence type="ECO:0000313" key="3">
    <source>
        <dbReference type="EMBL" id="RPA89074.1"/>
    </source>
</evidence>
<dbReference type="InterPro" id="IPR056884">
    <property type="entry name" value="NPHP3-like_N"/>
</dbReference>
<dbReference type="OrthoDB" id="448455at2759"/>
<gene>
    <name evidence="3" type="ORF">L873DRAFT_1723520</name>
</gene>
<feature type="domain" description="Nephrocystin 3-like N-terminal" evidence="2">
    <location>
        <begin position="2"/>
        <end position="148"/>
    </location>
</feature>
<evidence type="ECO:0000313" key="4">
    <source>
        <dbReference type="Proteomes" id="UP000276215"/>
    </source>
</evidence>
<dbReference type="AlphaFoldDB" id="A0A3N4J5D4"/>
<name>A0A3N4J5D4_9PEZI</name>
<reference evidence="3 4" key="1">
    <citation type="journal article" date="2018" name="Nat. Ecol. Evol.">
        <title>Pezizomycetes genomes reveal the molecular basis of ectomycorrhizal truffle lifestyle.</title>
        <authorList>
            <person name="Murat C."/>
            <person name="Payen T."/>
            <person name="Noel B."/>
            <person name="Kuo A."/>
            <person name="Morin E."/>
            <person name="Chen J."/>
            <person name="Kohler A."/>
            <person name="Krizsan K."/>
            <person name="Balestrini R."/>
            <person name="Da Silva C."/>
            <person name="Montanini B."/>
            <person name="Hainaut M."/>
            <person name="Levati E."/>
            <person name="Barry K.W."/>
            <person name="Belfiori B."/>
            <person name="Cichocki N."/>
            <person name="Clum A."/>
            <person name="Dockter R.B."/>
            <person name="Fauchery L."/>
            <person name="Guy J."/>
            <person name="Iotti M."/>
            <person name="Le Tacon F."/>
            <person name="Lindquist E.A."/>
            <person name="Lipzen A."/>
            <person name="Malagnac F."/>
            <person name="Mello A."/>
            <person name="Molinier V."/>
            <person name="Miyauchi S."/>
            <person name="Poulain J."/>
            <person name="Riccioni C."/>
            <person name="Rubini A."/>
            <person name="Sitrit Y."/>
            <person name="Splivallo R."/>
            <person name="Traeger S."/>
            <person name="Wang M."/>
            <person name="Zifcakova L."/>
            <person name="Wipf D."/>
            <person name="Zambonelli A."/>
            <person name="Paolocci F."/>
            <person name="Nowrousian M."/>
            <person name="Ottonello S."/>
            <person name="Baldrian P."/>
            <person name="Spatafora J.W."/>
            <person name="Henrissat B."/>
            <person name="Nagy L.G."/>
            <person name="Aury J.M."/>
            <person name="Wincker P."/>
            <person name="Grigoriev I.V."/>
            <person name="Bonfante P."/>
            <person name="Martin F.M."/>
        </authorList>
    </citation>
    <scope>NUCLEOTIDE SEQUENCE [LARGE SCALE GENOMIC DNA]</scope>
    <source>
        <strain evidence="3 4">120613-1</strain>
    </source>
</reference>